<protein>
    <submittedName>
        <fullName evidence="2">Uncharacterized protein</fullName>
    </submittedName>
</protein>
<feature type="transmembrane region" description="Helical" evidence="1">
    <location>
        <begin position="12"/>
        <end position="32"/>
    </location>
</feature>
<keyword evidence="1" id="KW-0812">Transmembrane</keyword>
<proteinExistence type="predicted"/>
<feature type="transmembrane region" description="Helical" evidence="1">
    <location>
        <begin position="44"/>
        <end position="64"/>
    </location>
</feature>
<dbReference type="Proteomes" id="UP000249016">
    <property type="component" value="Unassembled WGS sequence"/>
</dbReference>
<keyword evidence="1" id="KW-1133">Transmembrane helix</keyword>
<comment type="caution">
    <text evidence="2">The sequence shown here is derived from an EMBL/GenBank/DDBJ whole genome shotgun (WGS) entry which is preliminary data.</text>
</comment>
<dbReference type="EMBL" id="QLII01000001">
    <property type="protein sequence ID" value="RAI76714.1"/>
    <property type="molecule type" value="Genomic_DNA"/>
</dbReference>
<evidence type="ECO:0000313" key="3">
    <source>
        <dbReference type="Proteomes" id="UP000249016"/>
    </source>
</evidence>
<evidence type="ECO:0000313" key="2">
    <source>
        <dbReference type="EMBL" id="RAI76714.1"/>
    </source>
</evidence>
<dbReference type="AlphaFoldDB" id="A0A327NSC9"/>
<keyword evidence="3" id="KW-1185">Reference proteome</keyword>
<sequence>MVSERVSRLSISLFLVAGFLTGFIIYCAALIHCVKTISGGNFSQAIWETAIVLLYTILGIRFGHRKMMNKSFKM</sequence>
<name>A0A327NSC9_9BACT</name>
<gene>
    <name evidence="2" type="ORF">HMF3257_25670</name>
</gene>
<organism evidence="2 3">
    <name type="scientific">Spirosoma telluris</name>
    <dbReference type="NCBI Taxonomy" id="2183553"/>
    <lineage>
        <taxon>Bacteria</taxon>
        <taxon>Pseudomonadati</taxon>
        <taxon>Bacteroidota</taxon>
        <taxon>Cytophagia</taxon>
        <taxon>Cytophagales</taxon>
        <taxon>Cytophagaceae</taxon>
        <taxon>Spirosoma</taxon>
    </lineage>
</organism>
<accession>A0A327NSC9</accession>
<reference evidence="2 3" key="1">
    <citation type="submission" date="2018-06" db="EMBL/GenBank/DDBJ databases">
        <title>Spirosoma sp. HMF3257 Genome sequencing and assembly.</title>
        <authorList>
            <person name="Kang H."/>
            <person name="Cha I."/>
            <person name="Kim H."/>
            <person name="Kang J."/>
            <person name="Joh K."/>
        </authorList>
    </citation>
    <scope>NUCLEOTIDE SEQUENCE [LARGE SCALE GENOMIC DNA]</scope>
    <source>
        <strain evidence="2 3">HMF3257</strain>
    </source>
</reference>
<evidence type="ECO:0000256" key="1">
    <source>
        <dbReference type="SAM" id="Phobius"/>
    </source>
</evidence>
<keyword evidence="1" id="KW-0472">Membrane</keyword>